<dbReference type="PANTHER" id="PTHR35006">
    <property type="entry name" value="GLYOXALASE FAMILY PROTEIN (AFU_ORTHOLOGUE AFUA_5G14830)"/>
    <property type="match status" value="1"/>
</dbReference>
<dbReference type="PANTHER" id="PTHR35006:SF2">
    <property type="entry name" value="GLYOXALASE FAMILY PROTEIN (AFU_ORTHOLOGUE AFUA_5G14830)"/>
    <property type="match status" value="1"/>
</dbReference>
<feature type="region of interest" description="Disordered" evidence="1">
    <location>
        <begin position="1"/>
        <end position="22"/>
    </location>
</feature>
<accession>A0ABP6NV92</accession>
<dbReference type="InterPro" id="IPR037523">
    <property type="entry name" value="VOC_core"/>
</dbReference>
<dbReference type="Proteomes" id="UP001499924">
    <property type="component" value="Unassembled WGS sequence"/>
</dbReference>
<organism evidence="3 4">
    <name type="scientific">Blastococcus jejuensis</name>
    <dbReference type="NCBI Taxonomy" id="351224"/>
    <lineage>
        <taxon>Bacteria</taxon>
        <taxon>Bacillati</taxon>
        <taxon>Actinomycetota</taxon>
        <taxon>Actinomycetes</taxon>
        <taxon>Geodermatophilales</taxon>
        <taxon>Geodermatophilaceae</taxon>
        <taxon>Blastococcus</taxon>
    </lineage>
</organism>
<dbReference type="InterPro" id="IPR029068">
    <property type="entry name" value="Glyas_Bleomycin-R_OHBP_Dase"/>
</dbReference>
<keyword evidence="4" id="KW-1185">Reference proteome</keyword>
<proteinExistence type="predicted"/>
<comment type="caution">
    <text evidence="3">The sequence shown here is derived from an EMBL/GenBank/DDBJ whole genome shotgun (WGS) entry which is preliminary data.</text>
</comment>
<dbReference type="EMBL" id="BAAAVV010000001">
    <property type="protein sequence ID" value="GAA3158343.1"/>
    <property type="molecule type" value="Genomic_DNA"/>
</dbReference>
<evidence type="ECO:0000256" key="1">
    <source>
        <dbReference type="SAM" id="MobiDB-lite"/>
    </source>
</evidence>
<evidence type="ECO:0000259" key="2">
    <source>
        <dbReference type="PROSITE" id="PS51819"/>
    </source>
</evidence>
<gene>
    <name evidence="3" type="ORF">GCM10010531_07180</name>
</gene>
<feature type="domain" description="VOC" evidence="2">
    <location>
        <begin position="28"/>
        <end position="151"/>
    </location>
</feature>
<evidence type="ECO:0000313" key="3">
    <source>
        <dbReference type="EMBL" id="GAA3158343.1"/>
    </source>
</evidence>
<dbReference type="Pfam" id="PF00903">
    <property type="entry name" value="Glyoxalase"/>
    <property type="match status" value="1"/>
</dbReference>
<dbReference type="InterPro" id="IPR004360">
    <property type="entry name" value="Glyas_Fos-R_dOase_dom"/>
</dbReference>
<sequence>MGPQEGPGTTAARPPYPGVGPRRYGPGMIDHLGLQVADAEAAAAFYVRVFAACGIREAMRHDTPNGPVVGLCGPDGMPQLWVSPMEDSGHRPVHLALQAPSREAVDAVFAAAKETGTEILHEPRVWPEYHPGYYGVFVRDPDGNNVEAVHHSPPSS</sequence>
<dbReference type="PROSITE" id="PS51819">
    <property type="entry name" value="VOC"/>
    <property type="match status" value="1"/>
</dbReference>
<evidence type="ECO:0000313" key="4">
    <source>
        <dbReference type="Proteomes" id="UP001499924"/>
    </source>
</evidence>
<dbReference type="Gene3D" id="3.10.180.10">
    <property type="entry name" value="2,3-Dihydroxybiphenyl 1,2-Dioxygenase, domain 1"/>
    <property type="match status" value="1"/>
</dbReference>
<dbReference type="SUPFAM" id="SSF54593">
    <property type="entry name" value="Glyoxalase/Bleomycin resistance protein/Dihydroxybiphenyl dioxygenase"/>
    <property type="match status" value="1"/>
</dbReference>
<protein>
    <submittedName>
        <fullName evidence="3">VOC family protein</fullName>
    </submittedName>
</protein>
<name>A0ABP6NV92_9ACTN</name>
<reference evidence="4" key="1">
    <citation type="journal article" date="2019" name="Int. J. Syst. Evol. Microbiol.">
        <title>The Global Catalogue of Microorganisms (GCM) 10K type strain sequencing project: providing services to taxonomists for standard genome sequencing and annotation.</title>
        <authorList>
            <consortium name="The Broad Institute Genomics Platform"/>
            <consortium name="The Broad Institute Genome Sequencing Center for Infectious Disease"/>
            <person name="Wu L."/>
            <person name="Ma J."/>
        </authorList>
    </citation>
    <scope>NUCLEOTIDE SEQUENCE [LARGE SCALE GENOMIC DNA]</scope>
    <source>
        <strain evidence="4">JCM 15614</strain>
    </source>
</reference>